<dbReference type="Proteomes" id="UP001152795">
    <property type="component" value="Unassembled WGS sequence"/>
</dbReference>
<proteinExistence type="predicted"/>
<protein>
    <submittedName>
        <fullName evidence="2">Uncharacterized protein</fullName>
    </submittedName>
</protein>
<evidence type="ECO:0000256" key="1">
    <source>
        <dbReference type="SAM" id="MobiDB-lite"/>
    </source>
</evidence>
<dbReference type="AlphaFoldDB" id="A0A7D9F1N6"/>
<reference evidence="2" key="1">
    <citation type="submission" date="2020-04" db="EMBL/GenBank/DDBJ databases">
        <authorList>
            <person name="Alioto T."/>
            <person name="Alioto T."/>
            <person name="Gomez Garrido J."/>
        </authorList>
    </citation>
    <scope>NUCLEOTIDE SEQUENCE</scope>
    <source>
        <strain evidence="2">A484AB</strain>
    </source>
</reference>
<name>A0A7D9F1N6_PARCT</name>
<feature type="non-terminal residue" evidence="2">
    <location>
        <position position="69"/>
    </location>
</feature>
<comment type="caution">
    <text evidence="2">The sequence shown here is derived from an EMBL/GenBank/DDBJ whole genome shotgun (WGS) entry which is preliminary data.</text>
</comment>
<gene>
    <name evidence="2" type="ORF">PACLA_8A030201</name>
</gene>
<evidence type="ECO:0000313" key="2">
    <source>
        <dbReference type="EMBL" id="CAB4020845.1"/>
    </source>
</evidence>
<feature type="region of interest" description="Disordered" evidence="1">
    <location>
        <begin position="18"/>
        <end position="69"/>
    </location>
</feature>
<organism evidence="2 3">
    <name type="scientific">Paramuricea clavata</name>
    <name type="common">Red gorgonian</name>
    <name type="synonym">Violescent sea-whip</name>
    <dbReference type="NCBI Taxonomy" id="317549"/>
    <lineage>
        <taxon>Eukaryota</taxon>
        <taxon>Metazoa</taxon>
        <taxon>Cnidaria</taxon>
        <taxon>Anthozoa</taxon>
        <taxon>Octocorallia</taxon>
        <taxon>Malacalcyonacea</taxon>
        <taxon>Plexauridae</taxon>
        <taxon>Paramuricea</taxon>
    </lineage>
</organism>
<feature type="compositionally biased region" description="Polar residues" evidence="1">
    <location>
        <begin position="18"/>
        <end position="29"/>
    </location>
</feature>
<accession>A0A7D9F1N6</accession>
<evidence type="ECO:0000313" key="3">
    <source>
        <dbReference type="Proteomes" id="UP001152795"/>
    </source>
</evidence>
<keyword evidence="3" id="KW-1185">Reference proteome</keyword>
<dbReference type="EMBL" id="CACRXK020011152">
    <property type="protein sequence ID" value="CAB4020845.1"/>
    <property type="molecule type" value="Genomic_DNA"/>
</dbReference>
<sequence>MDNFLTKLRLQTRSIIDNRSFNGTTSRGSSPPAISPQKHNPFGLSSQTPRNPPSKRNKIILVVDTPETD</sequence>